<accession>A0A1U7M506</accession>
<evidence type="ECO:0000259" key="3">
    <source>
        <dbReference type="Pfam" id="PF00483"/>
    </source>
</evidence>
<dbReference type="Pfam" id="PF24894">
    <property type="entry name" value="Hexapep_GlmU"/>
    <property type="match status" value="1"/>
</dbReference>
<dbReference type="InterPro" id="IPR056818">
    <property type="entry name" value="GlmU/GlgC-like_hexapep"/>
</dbReference>
<dbReference type="SUPFAM" id="SSF53448">
    <property type="entry name" value="Nucleotide-diphospho-sugar transferases"/>
    <property type="match status" value="1"/>
</dbReference>
<dbReference type="CDD" id="cd04651">
    <property type="entry name" value="LbH_G1P_AT_C"/>
    <property type="match status" value="1"/>
</dbReference>
<dbReference type="Pfam" id="PF00483">
    <property type="entry name" value="NTP_transferase"/>
    <property type="match status" value="1"/>
</dbReference>
<evidence type="ECO:0000313" key="6">
    <source>
        <dbReference type="Proteomes" id="UP000186112"/>
    </source>
</evidence>
<dbReference type="InterPro" id="IPR029044">
    <property type="entry name" value="Nucleotide-diphossugar_trans"/>
</dbReference>
<sequence>MDRCIGIINGGDNENNFGGLCKHRPVYMLPFGGRYRLIDFTISNMVNNGIKSVAIYTGKKMRSTMDHIGNGNPWDLNRRFNGLFMFPPILENDYGLYTGDIHQFHSTEPFFEYAKEKYIFICNPDILAKVDLNEAFKYFLDTDADFTLIYKKQTDSDGDFIRKDKMIIDKDGNLKSMGLNLGTEKEFNLFLEMGFIKKDVFLKLIRQSIERGDTNYLRDAMIQNKENYKVNTYEFKGHVENISDLKNYYDANLNLLNEEIANEMFYENGLVYTKSKDEPSTWYGRDSRVQNSIIANGCIIDGNVENSIIFRGVKIGKDAIVKNSIVMQKGIIKNDAIIVNSILDKYTTVEAYARIAGSSTMPYVVEKNQTIRKDE</sequence>
<dbReference type="EMBL" id="LTDM01000032">
    <property type="protein sequence ID" value="OLS02299.1"/>
    <property type="molecule type" value="Genomic_DNA"/>
</dbReference>
<proteinExistence type="inferred from homology"/>
<dbReference type="GO" id="GO:0005978">
    <property type="term" value="P:glycogen biosynthetic process"/>
    <property type="evidence" value="ECO:0007669"/>
    <property type="project" value="UniProtKB-KW"/>
</dbReference>
<dbReference type="Gene3D" id="2.160.10.10">
    <property type="entry name" value="Hexapeptide repeat proteins"/>
    <property type="match status" value="1"/>
</dbReference>
<protein>
    <submittedName>
        <fullName evidence="5">Glycogen biosynthesis protein GlgD</fullName>
    </submittedName>
</protein>
<dbReference type="InterPro" id="IPR005835">
    <property type="entry name" value="NTP_transferase_dom"/>
</dbReference>
<feature type="domain" description="Nucleotidyl transferase" evidence="3">
    <location>
        <begin position="20"/>
        <end position="152"/>
    </location>
</feature>
<name>A0A1U7M506_TISCR</name>
<dbReference type="SUPFAM" id="SSF51161">
    <property type="entry name" value="Trimeric LpxA-like enzymes"/>
    <property type="match status" value="1"/>
</dbReference>
<comment type="caution">
    <text evidence="5">The sequence shown here is derived from an EMBL/GenBank/DDBJ whole genome shotgun (WGS) entry which is preliminary data.</text>
</comment>
<dbReference type="OrthoDB" id="9803871at2"/>
<dbReference type="Proteomes" id="UP000186112">
    <property type="component" value="Unassembled WGS sequence"/>
</dbReference>
<dbReference type="InterPro" id="IPR011004">
    <property type="entry name" value="Trimer_LpxA-like_sf"/>
</dbReference>
<reference evidence="5 6" key="1">
    <citation type="submission" date="2016-02" db="EMBL/GenBank/DDBJ databases">
        <title>Genome sequence of Tissierella creatinophila DSM 6911.</title>
        <authorList>
            <person name="Poehlein A."/>
            <person name="Daniel R."/>
        </authorList>
    </citation>
    <scope>NUCLEOTIDE SEQUENCE [LARGE SCALE GENOMIC DNA]</scope>
    <source>
        <strain evidence="5 6">DSM 6911</strain>
    </source>
</reference>
<dbReference type="AlphaFoldDB" id="A0A1U7M506"/>
<dbReference type="GO" id="GO:0008878">
    <property type="term" value="F:glucose-1-phosphate adenylyltransferase activity"/>
    <property type="evidence" value="ECO:0007669"/>
    <property type="project" value="InterPro"/>
</dbReference>
<evidence type="ECO:0000313" key="5">
    <source>
        <dbReference type="EMBL" id="OLS02299.1"/>
    </source>
</evidence>
<organism evidence="5 6">
    <name type="scientific">Tissierella creatinophila DSM 6911</name>
    <dbReference type="NCBI Taxonomy" id="1123403"/>
    <lineage>
        <taxon>Bacteria</taxon>
        <taxon>Bacillati</taxon>
        <taxon>Bacillota</taxon>
        <taxon>Tissierellia</taxon>
        <taxon>Tissierellales</taxon>
        <taxon>Tissierellaceae</taxon>
        <taxon>Tissierella</taxon>
    </lineage>
</organism>
<dbReference type="NCBIfam" id="TIGR02092">
    <property type="entry name" value="glgD"/>
    <property type="match status" value="1"/>
</dbReference>
<dbReference type="PANTHER" id="PTHR43523">
    <property type="entry name" value="GLUCOSE-1-PHOSPHATE ADENYLYLTRANSFERASE-RELATED"/>
    <property type="match status" value="1"/>
</dbReference>
<dbReference type="PANTHER" id="PTHR43523:SF6">
    <property type="entry name" value="GLYCOGEN BIOSYNTHESIS PROTEIN GLGD"/>
    <property type="match status" value="1"/>
</dbReference>
<gene>
    <name evidence="5" type="primary">glgD</name>
    <name evidence="5" type="ORF">TICRE_16850</name>
</gene>
<feature type="domain" description="Glucose-1-phosphate adenylyltransferase/Bifunctional protein GlmU-like C-terminal hexapeptide" evidence="4">
    <location>
        <begin position="284"/>
        <end position="355"/>
    </location>
</feature>
<dbReference type="InterPro" id="IPR011832">
    <property type="entry name" value="GlgDAde_trans"/>
</dbReference>
<keyword evidence="2" id="KW-0320">Glycogen biosynthesis</keyword>
<dbReference type="RefSeq" id="WP_075727039.1">
    <property type="nucleotide sequence ID" value="NZ_LTDM01000032.1"/>
</dbReference>
<dbReference type="InterPro" id="IPR011831">
    <property type="entry name" value="ADP-Glc_PPase"/>
</dbReference>
<evidence type="ECO:0000259" key="4">
    <source>
        <dbReference type="Pfam" id="PF24894"/>
    </source>
</evidence>
<dbReference type="Gene3D" id="3.90.550.10">
    <property type="entry name" value="Spore Coat Polysaccharide Biosynthesis Protein SpsA, Chain A"/>
    <property type="match status" value="1"/>
</dbReference>
<comment type="similarity">
    <text evidence="1">Belongs to the bacterial/plant glucose-1-phosphate adenylyltransferase family.</text>
</comment>
<evidence type="ECO:0000256" key="1">
    <source>
        <dbReference type="ARBA" id="ARBA00010443"/>
    </source>
</evidence>
<keyword evidence="6" id="KW-1185">Reference proteome</keyword>
<evidence type="ECO:0000256" key="2">
    <source>
        <dbReference type="ARBA" id="ARBA00023056"/>
    </source>
</evidence>